<sequence length="201" mass="22746">MNAMAHELRDRLVAMGPEQAQAFHDILHVYEGLADRYGLWDAANIMMEWCSDDGFIDFRAWLIAQGKEVYLSALKDPDTLADIEPHGNCCFESLSYVGDDAYRQLTGQDAYENADPAARKKWKAILGADIVYREDICFPRPRRALPAAYPRLCAKYGGAERFDTDDIGWNTGSKDVRSLLERGKEYDLEKKLSQKKGGEGR</sequence>
<evidence type="ECO:0000313" key="2">
    <source>
        <dbReference type="EMBL" id="EDN00435.1"/>
    </source>
</evidence>
<protein>
    <recommendedName>
        <fullName evidence="1">DUF4240 domain-containing protein</fullName>
    </recommendedName>
</protein>
<evidence type="ECO:0000313" key="3">
    <source>
        <dbReference type="Proteomes" id="UP000003639"/>
    </source>
</evidence>
<keyword evidence="3" id="KW-1185">Reference proteome</keyword>
<comment type="caution">
    <text evidence="2">The sequence shown here is derived from an EMBL/GenBank/DDBJ whole genome shotgun (WGS) entry which is preliminary data.</text>
</comment>
<dbReference type="STRING" id="411467.BACCAP_01770"/>
<dbReference type="Pfam" id="PF14024">
    <property type="entry name" value="DUF4240"/>
    <property type="match status" value="1"/>
</dbReference>
<gene>
    <name evidence="2" type="ORF">BACCAP_01770</name>
</gene>
<accession>A6NU88</accession>
<proteinExistence type="predicted"/>
<dbReference type="EMBL" id="AAXG02000011">
    <property type="protein sequence ID" value="EDN00435.1"/>
    <property type="molecule type" value="Genomic_DNA"/>
</dbReference>
<organism evidence="2 3">
    <name type="scientific">Pseudoflavonifractor capillosus ATCC 29799</name>
    <dbReference type="NCBI Taxonomy" id="411467"/>
    <lineage>
        <taxon>Bacteria</taxon>
        <taxon>Bacillati</taxon>
        <taxon>Bacillota</taxon>
        <taxon>Clostridia</taxon>
        <taxon>Eubacteriales</taxon>
        <taxon>Oscillospiraceae</taxon>
        <taxon>Pseudoflavonifractor</taxon>
    </lineage>
</organism>
<dbReference type="eggNOG" id="COG3831">
    <property type="taxonomic scope" value="Bacteria"/>
</dbReference>
<name>A6NU88_9FIRM</name>
<reference evidence="2 3" key="1">
    <citation type="submission" date="2007-04" db="EMBL/GenBank/DDBJ databases">
        <authorList>
            <person name="Fulton L."/>
            <person name="Clifton S."/>
            <person name="Fulton B."/>
            <person name="Xu J."/>
            <person name="Minx P."/>
            <person name="Pepin K.H."/>
            <person name="Johnson M."/>
            <person name="Thiruvilangam P."/>
            <person name="Bhonagiri V."/>
            <person name="Nash W.E."/>
            <person name="Mardis E.R."/>
            <person name="Wilson R.K."/>
        </authorList>
    </citation>
    <scope>NUCLEOTIDE SEQUENCE [LARGE SCALE GENOMIC DNA]</scope>
    <source>
        <strain evidence="2 3">ATCC 29799</strain>
    </source>
</reference>
<feature type="domain" description="DUF4240" evidence="1">
    <location>
        <begin position="3"/>
        <end position="104"/>
    </location>
</feature>
<reference evidence="2 3" key="2">
    <citation type="submission" date="2007-06" db="EMBL/GenBank/DDBJ databases">
        <title>Draft genome sequence of Pseudoflavonifractor capillosus ATCC 29799.</title>
        <authorList>
            <person name="Sudarsanam P."/>
            <person name="Ley R."/>
            <person name="Guruge J."/>
            <person name="Turnbaugh P.J."/>
            <person name="Mahowald M."/>
            <person name="Liep D."/>
            <person name="Gordon J."/>
        </authorList>
    </citation>
    <scope>NUCLEOTIDE SEQUENCE [LARGE SCALE GENOMIC DNA]</scope>
    <source>
        <strain evidence="2 3">ATCC 29799</strain>
    </source>
</reference>
<dbReference type="Proteomes" id="UP000003639">
    <property type="component" value="Unassembled WGS sequence"/>
</dbReference>
<dbReference type="InterPro" id="IPR025334">
    <property type="entry name" value="DUF4240"/>
</dbReference>
<dbReference type="AlphaFoldDB" id="A6NU88"/>
<evidence type="ECO:0000259" key="1">
    <source>
        <dbReference type="Pfam" id="PF14024"/>
    </source>
</evidence>